<dbReference type="NCBIfam" id="NF004790">
    <property type="entry name" value="PRK06136.1"/>
    <property type="match status" value="1"/>
</dbReference>
<keyword evidence="10" id="KW-1185">Reference proteome</keyword>
<dbReference type="FunFam" id="3.40.1010.10:FF:000001">
    <property type="entry name" value="Siroheme synthase"/>
    <property type="match status" value="1"/>
</dbReference>
<dbReference type="InterPro" id="IPR006366">
    <property type="entry name" value="CobA/CysG_C"/>
</dbReference>
<dbReference type="Gene3D" id="3.30.950.10">
    <property type="entry name" value="Methyltransferase, Cobalt-precorrin-4 Transmethylase, Domain 2"/>
    <property type="match status" value="1"/>
</dbReference>
<gene>
    <name evidence="9" type="primary">cobA</name>
    <name evidence="9" type="ORF">GBA65_06780</name>
</gene>
<comment type="similarity">
    <text evidence="6">Belongs to the precorrin methyltransferase family.</text>
</comment>
<dbReference type="GO" id="GO:0032259">
    <property type="term" value="P:methylation"/>
    <property type="evidence" value="ECO:0007669"/>
    <property type="project" value="UniProtKB-KW"/>
</dbReference>
<dbReference type="GO" id="GO:0004852">
    <property type="term" value="F:uroporphyrinogen-III synthase activity"/>
    <property type="evidence" value="ECO:0007669"/>
    <property type="project" value="InterPro"/>
</dbReference>
<dbReference type="AlphaFoldDB" id="A0A6G8PVQ3"/>
<evidence type="ECO:0000259" key="7">
    <source>
        <dbReference type="Pfam" id="PF00590"/>
    </source>
</evidence>
<dbReference type="InterPro" id="IPR014776">
    <property type="entry name" value="4pyrrole_Mease_sub2"/>
</dbReference>
<dbReference type="Gene3D" id="3.40.1010.10">
    <property type="entry name" value="Cobalt-precorrin-4 Transmethylase, Domain 1"/>
    <property type="match status" value="1"/>
</dbReference>
<evidence type="ECO:0000313" key="10">
    <source>
        <dbReference type="Proteomes" id="UP000502706"/>
    </source>
</evidence>
<dbReference type="CDD" id="cd11642">
    <property type="entry name" value="SUMT"/>
    <property type="match status" value="1"/>
</dbReference>
<dbReference type="NCBIfam" id="TIGR01469">
    <property type="entry name" value="cobA_cysG_Cterm"/>
    <property type="match status" value="1"/>
</dbReference>
<reference evidence="9 10" key="1">
    <citation type="submission" date="2019-10" db="EMBL/GenBank/DDBJ databases">
        <title>Rubrobacter sp nov SCSIO 52915 isolated from a deep-sea sediment in the South China Sea.</title>
        <authorList>
            <person name="Chen R.W."/>
        </authorList>
    </citation>
    <scope>NUCLEOTIDE SEQUENCE [LARGE SCALE GENOMIC DNA]</scope>
    <source>
        <strain evidence="9 10">SCSIO 52915</strain>
    </source>
</reference>
<dbReference type="EC" id="2.1.1.107" evidence="1"/>
<dbReference type="Pfam" id="PF00590">
    <property type="entry name" value="TP_methylase"/>
    <property type="match status" value="1"/>
</dbReference>
<dbReference type="EMBL" id="CP045121">
    <property type="protein sequence ID" value="QIN78263.1"/>
    <property type="molecule type" value="Genomic_DNA"/>
</dbReference>
<dbReference type="InterPro" id="IPR035996">
    <property type="entry name" value="4pyrrol_Methylase_sf"/>
</dbReference>
<keyword evidence="4" id="KW-0949">S-adenosyl-L-methionine</keyword>
<dbReference type="Pfam" id="PF02602">
    <property type="entry name" value="HEM4"/>
    <property type="match status" value="1"/>
</dbReference>
<organism evidence="9 10">
    <name type="scientific">Rubrobacter marinus</name>
    <dbReference type="NCBI Taxonomy" id="2653852"/>
    <lineage>
        <taxon>Bacteria</taxon>
        <taxon>Bacillati</taxon>
        <taxon>Actinomycetota</taxon>
        <taxon>Rubrobacteria</taxon>
        <taxon>Rubrobacterales</taxon>
        <taxon>Rubrobacteraceae</taxon>
        <taxon>Rubrobacter</taxon>
    </lineage>
</organism>
<feature type="domain" description="Tetrapyrrole biosynthesis uroporphyrinogen III synthase" evidence="8">
    <location>
        <begin position="265"/>
        <end position="494"/>
    </location>
</feature>
<dbReference type="InterPro" id="IPR003754">
    <property type="entry name" value="4pyrrol_synth_uPrphyn_synth"/>
</dbReference>
<dbReference type="FunFam" id="3.30.950.10:FF:000001">
    <property type="entry name" value="Siroheme synthase"/>
    <property type="match status" value="1"/>
</dbReference>
<evidence type="ECO:0000256" key="3">
    <source>
        <dbReference type="ARBA" id="ARBA00022679"/>
    </source>
</evidence>
<dbReference type="PANTHER" id="PTHR45790:SF3">
    <property type="entry name" value="S-ADENOSYL-L-METHIONINE-DEPENDENT UROPORPHYRINOGEN III METHYLTRANSFERASE, CHLOROPLASTIC"/>
    <property type="match status" value="1"/>
</dbReference>
<keyword evidence="2 6" id="KW-0489">Methyltransferase</keyword>
<dbReference type="InterPro" id="IPR000878">
    <property type="entry name" value="4pyrrol_Mease"/>
</dbReference>
<evidence type="ECO:0000256" key="4">
    <source>
        <dbReference type="ARBA" id="ARBA00022691"/>
    </source>
</evidence>
<dbReference type="PANTHER" id="PTHR45790">
    <property type="entry name" value="SIROHEME SYNTHASE-RELATED"/>
    <property type="match status" value="1"/>
</dbReference>
<dbReference type="RefSeq" id="WP_166395940.1">
    <property type="nucleotide sequence ID" value="NZ_CP045121.1"/>
</dbReference>
<dbReference type="InterPro" id="IPR014777">
    <property type="entry name" value="4pyrrole_Mease_sub1"/>
</dbReference>
<dbReference type="KEGG" id="rmar:GBA65_06780"/>
<dbReference type="GO" id="GO:0019354">
    <property type="term" value="P:siroheme biosynthetic process"/>
    <property type="evidence" value="ECO:0007669"/>
    <property type="project" value="InterPro"/>
</dbReference>
<proteinExistence type="inferred from homology"/>
<keyword evidence="3 6" id="KW-0808">Transferase</keyword>
<dbReference type="SUPFAM" id="SSF69618">
    <property type="entry name" value="HemD-like"/>
    <property type="match status" value="1"/>
</dbReference>
<evidence type="ECO:0000256" key="2">
    <source>
        <dbReference type="ARBA" id="ARBA00022603"/>
    </source>
</evidence>
<dbReference type="InterPro" id="IPR050161">
    <property type="entry name" value="Siro_Cobalamin_biosynth"/>
</dbReference>
<protein>
    <recommendedName>
        <fullName evidence="1">uroporphyrinogen-III C-methyltransferase</fullName>
        <ecNumber evidence="1">2.1.1.107</ecNumber>
    </recommendedName>
</protein>
<dbReference type="PROSITE" id="PS00840">
    <property type="entry name" value="SUMT_2"/>
    <property type="match status" value="1"/>
</dbReference>
<evidence type="ECO:0000256" key="6">
    <source>
        <dbReference type="RuleBase" id="RU003960"/>
    </source>
</evidence>
<evidence type="ECO:0000259" key="8">
    <source>
        <dbReference type="Pfam" id="PF02602"/>
    </source>
</evidence>
<evidence type="ECO:0000256" key="1">
    <source>
        <dbReference type="ARBA" id="ARBA00012162"/>
    </source>
</evidence>
<name>A0A6G8PVQ3_9ACTN</name>
<feature type="domain" description="Tetrapyrrole methylase" evidence="7">
    <location>
        <begin position="1"/>
        <end position="213"/>
    </location>
</feature>
<dbReference type="GO" id="GO:0004851">
    <property type="term" value="F:uroporphyrin-III C-methyltransferase activity"/>
    <property type="evidence" value="ECO:0007669"/>
    <property type="project" value="UniProtKB-EC"/>
</dbReference>
<accession>A0A6G8PVQ3</accession>
<dbReference type="InterPro" id="IPR036108">
    <property type="entry name" value="4pyrrol_syn_uPrphyn_synt_sf"/>
</dbReference>
<sequence>MIYLVGSGPGDPGLFTVKGVECMRAADAVVYDRLAPEALLSHAPQGAEKIYVGKKPGAPTMPQEEINATLVRLGREGKTVVRLKGGDPYVFGRGGEEALALIEAGLPFEVVPGVTSGIAAPAYAGIPVTHRHVSTSVAFVTGHEDPAKGTEDVDWEGIANGAETLVLYMGVGRLREISKRLIAAGRAGETPVACVRWGTRPEQETVTATLETVADRIEEVGLKPPAITVIGDVVSLREDGLDWYERRPLFGKRIVVTRARAQAGELSRELDARGAEVLEFPTIEIKAPEDFAPLDAAIRDLDSFGWIVFTSANGVAAFVERLRHHGLDLRAVPRGAKLAAIGPATADAVRAAGLRVDVVPGEYRAEALLEALLDGSPSGGKVLIPRAKVAREVLPEKLREAGLEVVVPPAYETVPSEEGKDELRERLVSGGVDCVTFTASSTVESFVGAFGGGAKDLLSNTRVACIGPITAETARGHGIRVDAEATEYTIPGLVGAVLGLFAGARDGTAVPLKKDG</sequence>
<dbReference type="CDD" id="cd06578">
    <property type="entry name" value="HemD"/>
    <property type="match status" value="1"/>
</dbReference>
<dbReference type="SUPFAM" id="SSF53790">
    <property type="entry name" value="Tetrapyrrole methylase"/>
    <property type="match status" value="1"/>
</dbReference>
<keyword evidence="5" id="KW-0627">Porphyrin biosynthesis</keyword>
<dbReference type="Proteomes" id="UP000502706">
    <property type="component" value="Chromosome"/>
</dbReference>
<dbReference type="Gene3D" id="3.40.50.10090">
    <property type="match status" value="2"/>
</dbReference>
<evidence type="ECO:0000256" key="5">
    <source>
        <dbReference type="ARBA" id="ARBA00023244"/>
    </source>
</evidence>
<evidence type="ECO:0000313" key="9">
    <source>
        <dbReference type="EMBL" id="QIN78263.1"/>
    </source>
</evidence>
<dbReference type="InterPro" id="IPR003043">
    <property type="entry name" value="Uropor_MeTrfase_CS"/>
</dbReference>